<proteinExistence type="predicted"/>
<comment type="caution">
    <text evidence="1">The sequence shown here is derived from an EMBL/GenBank/DDBJ whole genome shotgun (WGS) entry which is preliminary data.</text>
</comment>
<organism evidence="1 2">
    <name type="scientific">Pseudohalioglobus sediminis</name>
    <dbReference type="NCBI Taxonomy" id="2606449"/>
    <lineage>
        <taxon>Bacteria</taxon>
        <taxon>Pseudomonadati</taxon>
        <taxon>Pseudomonadota</taxon>
        <taxon>Gammaproteobacteria</taxon>
        <taxon>Cellvibrionales</taxon>
        <taxon>Halieaceae</taxon>
        <taxon>Pseudohalioglobus</taxon>
    </lineage>
</organism>
<dbReference type="RefSeq" id="WP_149613130.1">
    <property type="nucleotide sequence ID" value="NZ_VTUX01000011.1"/>
</dbReference>
<dbReference type="Proteomes" id="UP000323708">
    <property type="component" value="Unassembled WGS sequence"/>
</dbReference>
<dbReference type="EMBL" id="VTUX01000011">
    <property type="protein sequence ID" value="KAA1188210.1"/>
    <property type="molecule type" value="Genomic_DNA"/>
</dbReference>
<keyword evidence="2" id="KW-1185">Reference proteome</keyword>
<sequence>MSQDDGKLSTTALARKLDIPAQQLFATLRDYGWIRRSADTWVLLPKGEFEGGSYQQSRRYGRYIVWPQSLDHHPLLAAIESNQRITAASMRRYYPRLHARQINRALAELGLQHHSVLGWELTALGRSMGGQQEESEASGAFYVTWPHEIVDNPVVHRELTRQSDQIPTPEPADANAEPDLFANADTKISCEGIDGHVLATPLQMRVCNWLYLAQLAHAYRRLLPIEEQVHADFYLPAGNVYIDCWQEDASAAELRANLHKREIYREMRLHSLEVKEADAENLDEILGRGLLTFGIRC</sequence>
<evidence type="ECO:0000313" key="1">
    <source>
        <dbReference type="EMBL" id="KAA1188210.1"/>
    </source>
</evidence>
<name>A0A5B0WMA4_9GAMM</name>
<protein>
    <submittedName>
        <fullName evidence="1">Uncharacterized protein</fullName>
    </submittedName>
</protein>
<evidence type="ECO:0000313" key="2">
    <source>
        <dbReference type="Proteomes" id="UP000323708"/>
    </source>
</evidence>
<gene>
    <name evidence="1" type="ORF">F0M18_19445</name>
</gene>
<reference evidence="1 2" key="1">
    <citation type="submission" date="2019-09" db="EMBL/GenBank/DDBJ databases">
        <authorList>
            <person name="Chen X.-Y."/>
        </authorList>
    </citation>
    <scope>NUCLEOTIDE SEQUENCE [LARGE SCALE GENOMIC DNA]</scope>
    <source>
        <strain evidence="1 2">NY5</strain>
    </source>
</reference>
<accession>A0A5B0WMA4</accession>
<dbReference type="AlphaFoldDB" id="A0A5B0WMA4"/>